<comment type="caution">
    <text evidence="20">The sequence shown here is derived from an EMBL/GenBank/DDBJ whole genome shotgun (WGS) entry which is preliminary data.</text>
</comment>
<keyword evidence="14" id="KW-0464">Manganese</keyword>
<dbReference type="GO" id="GO:0009098">
    <property type="term" value="P:L-leucine biosynthetic process"/>
    <property type="evidence" value="ECO:0007669"/>
    <property type="project" value="UniProtKB-UniRule"/>
</dbReference>
<dbReference type="InterPro" id="IPR024084">
    <property type="entry name" value="IsoPropMal-DH-like_dom"/>
</dbReference>
<dbReference type="GO" id="GO:0000287">
    <property type="term" value="F:magnesium ion binding"/>
    <property type="evidence" value="ECO:0007669"/>
    <property type="project" value="InterPro"/>
</dbReference>
<organism evidence="20 21">
    <name type="scientific">Marinicella litoralis</name>
    <dbReference type="NCBI Taxonomy" id="644220"/>
    <lineage>
        <taxon>Bacteria</taxon>
        <taxon>Pseudomonadati</taxon>
        <taxon>Pseudomonadota</taxon>
        <taxon>Gammaproteobacteria</taxon>
        <taxon>Lysobacterales</taxon>
        <taxon>Marinicellaceae</taxon>
        <taxon>Marinicella</taxon>
    </lineage>
</organism>
<evidence type="ECO:0000313" key="21">
    <source>
        <dbReference type="Proteomes" id="UP000295724"/>
    </source>
</evidence>
<evidence type="ECO:0000256" key="12">
    <source>
        <dbReference type="ARBA" id="ARBA00023002"/>
    </source>
</evidence>
<comment type="cofactor">
    <cofactor evidence="2">
        <name>Mn(2+)</name>
        <dbReference type="ChEBI" id="CHEBI:29035"/>
    </cofactor>
</comment>
<dbReference type="Proteomes" id="UP000295724">
    <property type="component" value="Unassembled WGS sequence"/>
</dbReference>
<reference evidence="20 21" key="1">
    <citation type="submission" date="2019-03" db="EMBL/GenBank/DDBJ databases">
        <title>Genomic Encyclopedia of Type Strains, Phase IV (KMG-IV): sequencing the most valuable type-strain genomes for metagenomic binning, comparative biology and taxonomic classification.</title>
        <authorList>
            <person name="Goeker M."/>
        </authorList>
    </citation>
    <scope>NUCLEOTIDE SEQUENCE [LARGE SCALE GENOMIC DNA]</scope>
    <source>
        <strain evidence="20 21">DSM 25488</strain>
    </source>
</reference>
<accession>A0A4R6XQ43</accession>
<dbReference type="GO" id="GO:0005829">
    <property type="term" value="C:cytosol"/>
    <property type="evidence" value="ECO:0007669"/>
    <property type="project" value="TreeGrafter"/>
</dbReference>
<dbReference type="GO" id="GO:0051287">
    <property type="term" value="F:NAD binding"/>
    <property type="evidence" value="ECO:0007669"/>
    <property type="project" value="InterPro"/>
</dbReference>
<dbReference type="EC" id="1.1.1.85" evidence="6 16"/>
<comment type="pathway">
    <text evidence="3 18">Amino-acid biosynthesis; L-leucine biosynthesis; L-leucine from 3-methyl-2-oxobutanoate: step 3/4.</text>
</comment>
<comment type="similarity">
    <text evidence="4">Belongs to the isocitrate and isopropylmalate dehydrogenases family. LeuB type 1 subfamily.</text>
</comment>
<dbReference type="InterPro" id="IPR019818">
    <property type="entry name" value="IsoCit/isopropylmalate_DH_CS"/>
</dbReference>
<dbReference type="Gene3D" id="3.40.718.10">
    <property type="entry name" value="Isopropylmalate Dehydrogenase"/>
    <property type="match status" value="1"/>
</dbReference>
<feature type="domain" description="Isopropylmalate dehydrogenase-like" evidence="19">
    <location>
        <begin position="5"/>
        <end position="351"/>
    </location>
</feature>
<evidence type="ECO:0000256" key="16">
    <source>
        <dbReference type="NCBIfam" id="TIGR00169"/>
    </source>
</evidence>
<comment type="catalytic activity">
    <reaction evidence="1 18">
        <text>(2R,3S)-3-isopropylmalate + NAD(+) = 4-methyl-2-oxopentanoate + CO2 + NADH</text>
        <dbReference type="Rhea" id="RHEA:32271"/>
        <dbReference type="ChEBI" id="CHEBI:16526"/>
        <dbReference type="ChEBI" id="CHEBI:17865"/>
        <dbReference type="ChEBI" id="CHEBI:35121"/>
        <dbReference type="ChEBI" id="CHEBI:57540"/>
        <dbReference type="ChEBI" id="CHEBI:57945"/>
        <dbReference type="EC" id="1.1.1.85"/>
    </reaction>
</comment>
<dbReference type="SUPFAM" id="SSF53659">
    <property type="entry name" value="Isocitrate/Isopropylmalate dehydrogenase-like"/>
    <property type="match status" value="1"/>
</dbReference>
<dbReference type="SMART" id="SM01329">
    <property type="entry name" value="Iso_dh"/>
    <property type="match status" value="1"/>
</dbReference>
<name>A0A4R6XQ43_9GAMM</name>
<evidence type="ECO:0000256" key="5">
    <source>
        <dbReference type="ARBA" id="ARBA00011738"/>
    </source>
</evidence>
<evidence type="ECO:0000259" key="19">
    <source>
        <dbReference type="SMART" id="SM01329"/>
    </source>
</evidence>
<comment type="subunit">
    <text evidence="5 18">Homodimer.</text>
</comment>
<evidence type="ECO:0000256" key="4">
    <source>
        <dbReference type="ARBA" id="ARBA00008319"/>
    </source>
</evidence>
<keyword evidence="10 18" id="KW-0479">Metal-binding</keyword>
<dbReference type="GO" id="GO:0003862">
    <property type="term" value="F:3-isopropylmalate dehydrogenase activity"/>
    <property type="evidence" value="ECO:0007669"/>
    <property type="project" value="UniProtKB-UniRule"/>
</dbReference>
<protein>
    <recommendedName>
        <fullName evidence="7 16">3-isopropylmalate dehydrogenase</fullName>
        <ecNumber evidence="6 16">1.1.1.85</ecNumber>
    </recommendedName>
</protein>
<evidence type="ECO:0000256" key="6">
    <source>
        <dbReference type="ARBA" id="ARBA00013101"/>
    </source>
</evidence>
<evidence type="ECO:0000256" key="13">
    <source>
        <dbReference type="ARBA" id="ARBA00023027"/>
    </source>
</evidence>
<dbReference type="PANTHER" id="PTHR42979">
    <property type="entry name" value="3-ISOPROPYLMALATE DEHYDROGENASE"/>
    <property type="match status" value="1"/>
</dbReference>
<dbReference type="InterPro" id="IPR004429">
    <property type="entry name" value="Isopropylmalate_DH"/>
</dbReference>
<evidence type="ECO:0000256" key="2">
    <source>
        <dbReference type="ARBA" id="ARBA00001936"/>
    </source>
</evidence>
<dbReference type="AlphaFoldDB" id="A0A4R6XQ43"/>
<evidence type="ECO:0000256" key="1">
    <source>
        <dbReference type="ARBA" id="ARBA00000624"/>
    </source>
</evidence>
<evidence type="ECO:0000313" key="20">
    <source>
        <dbReference type="EMBL" id="TDR20519.1"/>
    </source>
</evidence>
<dbReference type="PANTHER" id="PTHR42979:SF1">
    <property type="entry name" value="3-ISOPROPYLMALATE DEHYDROGENASE"/>
    <property type="match status" value="1"/>
</dbReference>
<evidence type="ECO:0000256" key="18">
    <source>
        <dbReference type="RuleBase" id="RU004445"/>
    </source>
</evidence>
<keyword evidence="21" id="KW-1185">Reference proteome</keyword>
<comment type="function">
    <text evidence="18">Catalyzes the oxidation of 3-carboxy-2-hydroxy-4-methylpentanoate (3-isopropylmalate) to 3-carboxy-4-methyl-2-oxopentanoate. The product decarboxylates to 4-methyl-2 oxopentanoate.</text>
</comment>
<dbReference type="UniPathway" id="UPA00048">
    <property type="reaction ID" value="UER00072"/>
</dbReference>
<proteinExistence type="inferred from homology"/>
<gene>
    <name evidence="20" type="ORF">C8D91_1493</name>
</gene>
<sequence length="355" mass="38709">MMNPSIAVLAGDGIGPEVMAQTLRVLQQVAPQITTKHGLIGGAAYCQYKSHFPTATKQLIDVCDAVLFGSVGGPIEAAEQPQWKNCEVNSILALRNHLKLAINSRPAKFYPALKDISPLKNERLEACDEILILRELLGDVYFGEKRTYTANGYKIAEDTAKYDENQIAQVAHHAFKIAATRKQQVVSVDKANVLDTSKLWRQVFQQVAKQYPEITLTHMLVDNCAMQLILNPAQFDVIATSNLFGDILSDAASALPGSLGMMPSASFSSKGFGLYEPSGGSAPDIAGQNKANPMAQILSLAMMLRHSFDLHTEANAIEKAIENTLDAGFRTQDIMQVGRRAVGTQAFTDEILHHL</sequence>
<evidence type="ECO:0000256" key="10">
    <source>
        <dbReference type="ARBA" id="ARBA00022723"/>
    </source>
</evidence>
<dbReference type="Pfam" id="PF00180">
    <property type="entry name" value="Iso_dh"/>
    <property type="match status" value="1"/>
</dbReference>
<evidence type="ECO:0000256" key="11">
    <source>
        <dbReference type="ARBA" id="ARBA00022842"/>
    </source>
</evidence>
<evidence type="ECO:0000256" key="9">
    <source>
        <dbReference type="ARBA" id="ARBA00022605"/>
    </source>
</evidence>
<keyword evidence="15 18" id="KW-0100">Branched-chain amino acid biosynthesis</keyword>
<comment type="cofactor">
    <cofactor evidence="18">
        <name>Mg(2+)</name>
        <dbReference type="ChEBI" id="CHEBI:18420"/>
    </cofactor>
    <cofactor evidence="18">
        <name>Mn(2+)</name>
        <dbReference type="ChEBI" id="CHEBI:29035"/>
    </cofactor>
    <text evidence="18">Binds 1 Mg(2+) or Mn(2+) ion per subunit.</text>
</comment>
<evidence type="ECO:0000256" key="17">
    <source>
        <dbReference type="RuleBase" id="RU004443"/>
    </source>
</evidence>
<dbReference type="EMBL" id="SNZB01000003">
    <property type="protein sequence ID" value="TDR20519.1"/>
    <property type="molecule type" value="Genomic_DNA"/>
</dbReference>
<evidence type="ECO:0000256" key="14">
    <source>
        <dbReference type="ARBA" id="ARBA00023211"/>
    </source>
</evidence>
<keyword evidence="13 18" id="KW-0520">NAD</keyword>
<keyword evidence="11" id="KW-0460">Magnesium</keyword>
<evidence type="ECO:0000256" key="8">
    <source>
        <dbReference type="ARBA" id="ARBA00022430"/>
    </source>
</evidence>
<dbReference type="FunFam" id="3.40.718.10:FF:000006">
    <property type="entry name" value="3-isopropylmalate dehydrogenase"/>
    <property type="match status" value="1"/>
</dbReference>
<keyword evidence="8 18" id="KW-0432">Leucine biosynthesis</keyword>
<evidence type="ECO:0000256" key="7">
    <source>
        <dbReference type="ARBA" id="ARBA00019276"/>
    </source>
</evidence>
<dbReference type="PROSITE" id="PS00470">
    <property type="entry name" value="IDH_IMDH"/>
    <property type="match status" value="1"/>
</dbReference>
<evidence type="ECO:0000256" key="15">
    <source>
        <dbReference type="ARBA" id="ARBA00023304"/>
    </source>
</evidence>
<dbReference type="NCBIfam" id="TIGR00169">
    <property type="entry name" value="leuB"/>
    <property type="match status" value="1"/>
</dbReference>
<keyword evidence="9" id="KW-0028">Amino-acid biosynthesis</keyword>
<evidence type="ECO:0000256" key="3">
    <source>
        <dbReference type="ARBA" id="ARBA00004762"/>
    </source>
</evidence>
<keyword evidence="12 17" id="KW-0560">Oxidoreductase</keyword>
<dbReference type="RefSeq" id="WP_246027010.1">
    <property type="nucleotide sequence ID" value="NZ_SNZB01000003.1"/>
</dbReference>